<dbReference type="GO" id="GO:0022857">
    <property type="term" value="F:transmembrane transporter activity"/>
    <property type="evidence" value="ECO:0007669"/>
    <property type="project" value="InterPro"/>
</dbReference>
<dbReference type="GO" id="GO:0005886">
    <property type="term" value="C:plasma membrane"/>
    <property type="evidence" value="ECO:0007669"/>
    <property type="project" value="UniProtKB-SubCell"/>
</dbReference>
<dbReference type="Gene3D" id="1.10.3730.20">
    <property type="match status" value="1"/>
</dbReference>
<evidence type="ECO:0000256" key="5">
    <source>
        <dbReference type="ARBA" id="ARBA00022989"/>
    </source>
</evidence>
<dbReference type="EMBL" id="FMTY01000004">
    <property type="protein sequence ID" value="SCX13596.1"/>
    <property type="molecule type" value="Genomic_DNA"/>
</dbReference>
<comment type="similarity">
    <text evidence="7">Belongs to the drug/metabolite transporter (DMT) superfamily. Small multidrug resistance (SMR) (TC 2.A.7.1) family. Gdx/SugE subfamily.</text>
</comment>
<protein>
    <recommendedName>
        <fullName evidence="8">Guanidinium exporter</fullName>
    </recommendedName>
</protein>
<dbReference type="PANTHER" id="PTHR30561">
    <property type="entry name" value="SMR FAMILY PROTON-DEPENDENT DRUG EFFLUX TRANSPORTER SUGE"/>
    <property type="match status" value="1"/>
</dbReference>
<evidence type="ECO:0000256" key="7">
    <source>
        <dbReference type="ARBA" id="ARBA00038151"/>
    </source>
</evidence>
<evidence type="ECO:0000313" key="12">
    <source>
        <dbReference type="Proteomes" id="UP000182124"/>
    </source>
</evidence>
<dbReference type="InterPro" id="IPR037185">
    <property type="entry name" value="EmrE-like"/>
</dbReference>
<keyword evidence="4 9" id="KW-0812">Transmembrane</keyword>
<feature type="transmembrane region" description="Helical" evidence="10">
    <location>
        <begin position="62"/>
        <end position="81"/>
    </location>
</feature>
<reference evidence="11 12" key="1">
    <citation type="submission" date="2016-10" db="EMBL/GenBank/DDBJ databases">
        <authorList>
            <person name="de Groot N.N."/>
        </authorList>
    </citation>
    <scope>NUCLEOTIDE SEQUENCE [LARGE SCALE GENOMIC DNA]</scope>
    <source>
        <strain evidence="11 12">CGMCC 1.3801</strain>
    </source>
</reference>
<keyword evidence="3" id="KW-1003">Cell membrane</keyword>
<dbReference type="AlphaFoldDB" id="A0A1G4VY10"/>
<evidence type="ECO:0000256" key="2">
    <source>
        <dbReference type="ARBA" id="ARBA00022448"/>
    </source>
</evidence>
<comment type="subcellular location">
    <subcellularLocation>
        <location evidence="1 9">Cell membrane</location>
        <topology evidence="1 9">Multi-pass membrane protein</topology>
    </subcellularLocation>
</comment>
<evidence type="ECO:0000256" key="1">
    <source>
        <dbReference type="ARBA" id="ARBA00004651"/>
    </source>
</evidence>
<dbReference type="SUPFAM" id="SSF103481">
    <property type="entry name" value="Multidrug resistance efflux transporter EmrE"/>
    <property type="match status" value="1"/>
</dbReference>
<keyword evidence="5 10" id="KW-1133">Transmembrane helix</keyword>
<evidence type="ECO:0000256" key="6">
    <source>
        <dbReference type="ARBA" id="ARBA00023136"/>
    </source>
</evidence>
<dbReference type="Pfam" id="PF00893">
    <property type="entry name" value="Multi_Drug_Res"/>
    <property type="match status" value="1"/>
</dbReference>
<dbReference type="RefSeq" id="WP_023576095.1">
    <property type="nucleotide sequence ID" value="NZ_CBCSBQ010000001.1"/>
</dbReference>
<organism evidence="11 12">
    <name type="scientific">Flavobacterium saliperosum</name>
    <dbReference type="NCBI Taxonomy" id="329186"/>
    <lineage>
        <taxon>Bacteria</taxon>
        <taxon>Pseudomonadati</taxon>
        <taxon>Bacteroidota</taxon>
        <taxon>Flavobacteriia</taxon>
        <taxon>Flavobacteriales</taxon>
        <taxon>Flavobacteriaceae</taxon>
        <taxon>Flavobacterium</taxon>
    </lineage>
</organism>
<evidence type="ECO:0000256" key="3">
    <source>
        <dbReference type="ARBA" id="ARBA00022475"/>
    </source>
</evidence>
<sequence>MNWILLVIAGFFEVGFASCLGKAKETSGTTSTLWMGGFFVCLTISMLLLYKATQTLPIGTAYAVWTGIGAVGTVLVGIFVFKEPADFWRVFFLTTLIASIVGLKFVSSH</sequence>
<evidence type="ECO:0000256" key="9">
    <source>
        <dbReference type="RuleBase" id="RU003942"/>
    </source>
</evidence>
<proteinExistence type="inferred from homology"/>
<dbReference type="eggNOG" id="COG2076">
    <property type="taxonomic scope" value="Bacteria"/>
</dbReference>
<feature type="transmembrane region" description="Helical" evidence="10">
    <location>
        <begin position="33"/>
        <end position="50"/>
    </location>
</feature>
<dbReference type="FunFam" id="1.10.3730.20:FF:000001">
    <property type="entry name" value="Quaternary ammonium compound resistance transporter SugE"/>
    <property type="match status" value="1"/>
</dbReference>
<evidence type="ECO:0000256" key="4">
    <source>
        <dbReference type="ARBA" id="ARBA00022692"/>
    </source>
</evidence>
<gene>
    <name evidence="11" type="ORF">SAMN02927925_01982</name>
</gene>
<keyword evidence="6 10" id="KW-0472">Membrane</keyword>
<keyword evidence="2" id="KW-0813">Transport</keyword>
<evidence type="ECO:0000256" key="8">
    <source>
        <dbReference type="ARBA" id="ARBA00039168"/>
    </source>
</evidence>
<dbReference type="GO" id="GO:1990961">
    <property type="term" value="P:xenobiotic detoxification by transmembrane export across the plasma membrane"/>
    <property type="evidence" value="ECO:0007669"/>
    <property type="project" value="UniProtKB-ARBA"/>
</dbReference>
<dbReference type="PANTHER" id="PTHR30561:SF0">
    <property type="entry name" value="GUANIDINIUM EXPORTER"/>
    <property type="match status" value="1"/>
</dbReference>
<name>A0A1G4VY10_9FLAO</name>
<dbReference type="InterPro" id="IPR000390">
    <property type="entry name" value="Small_drug/metabolite_transptr"/>
</dbReference>
<evidence type="ECO:0000256" key="10">
    <source>
        <dbReference type="SAM" id="Phobius"/>
    </source>
</evidence>
<feature type="transmembrane region" description="Helical" evidence="10">
    <location>
        <begin position="87"/>
        <end position="106"/>
    </location>
</feature>
<dbReference type="Proteomes" id="UP000182124">
    <property type="component" value="Unassembled WGS sequence"/>
</dbReference>
<evidence type="ECO:0000313" key="11">
    <source>
        <dbReference type="EMBL" id="SCX13596.1"/>
    </source>
</evidence>
<dbReference type="STRING" id="329186.SAMN02927925_01982"/>
<dbReference type="InterPro" id="IPR045324">
    <property type="entry name" value="Small_multidrug_res"/>
</dbReference>
<accession>A0A1G4VY10</accession>